<gene>
    <name evidence="2" type="ORF">MNBD_GAMMA21-2810</name>
</gene>
<protein>
    <submittedName>
        <fullName evidence="2">Nucleoprotein/polynucleotide-associated enzyme</fullName>
    </submittedName>
</protein>
<dbReference type="EMBL" id="UOFR01000013">
    <property type="protein sequence ID" value="VAW91877.1"/>
    <property type="molecule type" value="Genomic_DNA"/>
</dbReference>
<name>A0A3B0ZWY3_9ZZZZ</name>
<evidence type="ECO:0000256" key="1">
    <source>
        <dbReference type="SAM" id="MobiDB-lite"/>
    </source>
</evidence>
<evidence type="ECO:0000313" key="2">
    <source>
        <dbReference type="EMBL" id="VAW91877.1"/>
    </source>
</evidence>
<feature type="compositionally biased region" description="Basic and acidic residues" evidence="1">
    <location>
        <begin position="56"/>
        <end position="65"/>
    </location>
</feature>
<organism evidence="2">
    <name type="scientific">hydrothermal vent metagenome</name>
    <dbReference type="NCBI Taxonomy" id="652676"/>
    <lineage>
        <taxon>unclassified sequences</taxon>
        <taxon>metagenomes</taxon>
        <taxon>ecological metagenomes</taxon>
    </lineage>
</organism>
<dbReference type="InterPro" id="IPR018636">
    <property type="entry name" value="DUF2058"/>
</dbReference>
<dbReference type="AlphaFoldDB" id="A0A3B0ZWY3"/>
<accession>A0A3B0ZWY3</accession>
<feature type="compositionally biased region" description="Basic residues" evidence="1">
    <location>
        <begin position="40"/>
        <end position="51"/>
    </location>
</feature>
<sequence>MGPGVTGFTMGPAAGDEAMANPFQEQLLKAGLVSKDKVNKSNKSKYKKAKQQPKNSKTDADELKQQVKQAALSKQERDRELNREKVELDNKKAIAGQIRQLVEMNRIAKDEGETAYNFEVENKIKRIYVTDELHKQIVNGRLAIVSLDEGYELVPKIVAEKIMQRDSEFVVVCNETNQVSDEDDEYADYKVPDDLMW</sequence>
<dbReference type="Pfam" id="PF09831">
    <property type="entry name" value="DUF2058"/>
    <property type="match status" value="1"/>
</dbReference>
<proteinExistence type="predicted"/>
<feature type="region of interest" description="Disordered" evidence="1">
    <location>
        <begin position="34"/>
        <end position="65"/>
    </location>
</feature>
<reference evidence="2" key="1">
    <citation type="submission" date="2018-06" db="EMBL/GenBank/DDBJ databases">
        <authorList>
            <person name="Zhirakovskaya E."/>
        </authorList>
    </citation>
    <scope>NUCLEOTIDE SEQUENCE</scope>
</reference>